<feature type="transmembrane region" description="Helical" evidence="5">
    <location>
        <begin position="75"/>
        <end position="94"/>
    </location>
</feature>
<dbReference type="Proteomes" id="UP000238196">
    <property type="component" value="Unassembled WGS sequence"/>
</dbReference>
<gene>
    <name evidence="6" type="ORF">C4K68_09140</name>
</gene>
<comment type="caution">
    <text evidence="6">The sequence shown here is derived from an EMBL/GenBank/DDBJ whole genome shotgun (WGS) entry which is preliminary data.</text>
</comment>
<feature type="transmembrane region" description="Helical" evidence="5">
    <location>
        <begin position="6"/>
        <end position="39"/>
    </location>
</feature>
<dbReference type="Pfam" id="PF01925">
    <property type="entry name" value="TauE"/>
    <property type="match status" value="1"/>
</dbReference>
<feature type="transmembrane region" description="Helical" evidence="5">
    <location>
        <begin position="106"/>
        <end position="126"/>
    </location>
</feature>
<keyword evidence="5" id="KW-1003">Cell membrane</keyword>
<evidence type="ECO:0000256" key="1">
    <source>
        <dbReference type="ARBA" id="ARBA00004141"/>
    </source>
</evidence>
<dbReference type="GO" id="GO:0005886">
    <property type="term" value="C:plasma membrane"/>
    <property type="evidence" value="ECO:0007669"/>
    <property type="project" value="UniProtKB-SubCell"/>
</dbReference>
<proteinExistence type="inferred from homology"/>
<evidence type="ECO:0000256" key="4">
    <source>
        <dbReference type="ARBA" id="ARBA00023136"/>
    </source>
</evidence>
<dbReference type="PANTHER" id="PTHR43483:SF3">
    <property type="entry name" value="MEMBRANE TRANSPORTER PROTEIN HI_0806-RELATED"/>
    <property type="match status" value="1"/>
</dbReference>
<keyword evidence="2 5" id="KW-0812">Transmembrane</keyword>
<evidence type="ECO:0000256" key="5">
    <source>
        <dbReference type="RuleBase" id="RU363041"/>
    </source>
</evidence>
<evidence type="ECO:0000313" key="7">
    <source>
        <dbReference type="Proteomes" id="UP000238196"/>
    </source>
</evidence>
<evidence type="ECO:0000313" key="6">
    <source>
        <dbReference type="EMBL" id="PPC77636.1"/>
    </source>
</evidence>
<dbReference type="EMBL" id="PRLP01000028">
    <property type="protein sequence ID" value="PPC77636.1"/>
    <property type="molecule type" value="Genomic_DNA"/>
</dbReference>
<dbReference type="AlphaFoldDB" id="A0A2S5KTN9"/>
<organism evidence="6 7">
    <name type="scientific">Proteobacteria bacterium 228</name>
    <dbReference type="NCBI Taxonomy" id="2083153"/>
    <lineage>
        <taxon>Bacteria</taxon>
        <taxon>Pseudomonadati</taxon>
        <taxon>Pseudomonadota</taxon>
    </lineage>
</organism>
<keyword evidence="4 5" id="KW-0472">Membrane</keyword>
<feature type="transmembrane region" description="Helical" evidence="5">
    <location>
        <begin position="243"/>
        <end position="260"/>
    </location>
</feature>
<protein>
    <recommendedName>
        <fullName evidence="5">Probable membrane transporter protein</fullName>
    </recommendedName>
</protein>
<sequence length="261" mass="26467">MSIFLLYLLLGAVAGVLAGLFGIGGGMVVVPALIFAFGAQHLPVDVLTHLAVGTSLACIIGTAISSIIAHHQKGGVLWPIFTSCTLGILLGAALGVKTAVLLPGALLQKLIGIFAICVALQMALNLKPKASRGLPGKPGLVGAGGVIGWASAIFGIGGGTLTVPFLTWCNVSMQQAVGTSAALGLPIAIVGAVTNIVAGWDAPGLPQWSLGYVYLPAVLGIVIASTPFARVGARLAHRLPGHILKRAFALLLVIVGIRFLL</sequence>
<feature type="transmembrane region" description="Helical" evidence="5">
    <location>
        <begin position="146"/>
        <end position="169"/>
    </location>
</feature>
<feature type="transmembrane region" description="Helical" evidence="5">
    <location>
        <begin position="181"/>
        <end position="200"/>
    </location>
</feature>
<accession>A0A2S5KTN9</accession>
<name>A0A2S5KTN9_9PROT</name>
<reference evidence="6 7" key="1">
    <citation type="submission" date="2018-02" db="EMBL/GenBank/DDBJ databases">
        <title>novel marine gammaproteobacteria from coastal saline agro ecosystem.</title>
        <authorList>
            <person name="Krishnan R."/>
            <person name="Ramesh Kumar N."/>
        </authorList>
    </citation>
    <scope>NUCLEOTIDE SEQUENCE [LARGE SCALE GENOMIC DNA]</scope>
    <source>
        <strain evidence="6 7">228</strain>
    </source>
</reference>
<keyword evidence="3 5" id="KW-1133">Transmembrane helix</keyword>
<dbReference type="PANTHER" id="PTHR43483">
    <property type="entry name" value="MEMBRANE TRANSPORTER PROTEIN HI_0806-RELATED"/>
    <property type="match status" value="1"/>
</dbReference>
<feature type="transmembrane region" description="Helical" evidence="5">
    <location>
        <begin position="46"/>
        <end position="69"/>
    </location>
</feature>
<comment type="subcellular location">
    <subcellularLocation>
        <location evidence="5">Cell membrane</location>
        <topology evidence="5">Multi-pass membrane protein</topology>
    </subcellularLocation>
    <subcellularLocation>
        <location evidence="1">Membrane</location>
        <topology evidence="1">Multi-pass membrane protein</topology>
    </subcellularLocation>
</comment>
<feature type="transmembrane region" description="Helical" evidence="5">
    <location>
        <begin position="212"/>
        <end position="231"/>
    </location>
</feature>
<evidence type="ECO:0000256" key="3">
    <source>
        <dbReference type="ARBA" id="ARBA00022989"/>
    </source>
</evidence>
<comment type="similarity">
    <text evidence="5">Belongs to the 4-toluene sulfonate uptake permease (TSUP) (TC 2.A.102) family.</text>
</comment>
<dbReference type="InterPro" id="IPR002781">
    <property type="entry name" value="TM_pro_TauE-like"/>
</dbReference>
<dbReference type="OrthoDB" id="457670at2"/>
<evidence type="ECO:0000256" key="2">
    <source>
        <dbReference type="ARBA" id="ARBA00022692"/>
    </source>
</evidence>